<keyword evidence="3" id="KW-0378">Hydrolase</keyword>
<dbReference type="InterPro" id="IPR041527">
    <property type="entry name" value="YhcG_N"/>
</dbReference>
<evidence type="ECO:0000259" key="2">
    <source>
        <dbReference type="Pfam" id="PF17761"/>
    </source>
</evidence>
<accession>A0A2A9E0L3</accession>
<dbReference type="Proteomes" id="UP000225548">
    <property type="component" value="Unassembled WGS sequence"/>
</dbReference>
<evidence type="ECO:0000259" key="1">
    <source>
        <dbReference type="Pfam" id="PF06250"/>
    </source>
</evidence>
<dbReference type="AlphaFoldDB" id="A0A2A9E0L3"/>
<dbReference type="EMBL" id="PDJG01000001">
    <property type="protein sequence ID" value="PFG32374.1"/>
    <property type="molecule type" value="Genomic_DNA"/>
</dbReference>
<keyword evidence="3" id="KW-0255">Endonuclease</keyword>
<dbReference type="Pfam" id="PF06250">
    <property type="entry name" value="YhcG_C"/>
    <property type="match status" value="1"/>
</dbReference>
<keyword evidence="3" id="KW-0540">Nuclease</keyword>
<protein>
    <submittedName>
        <fullName evidence="3">Putative nuclease of restriction endonuclease-like (RecB) superfamily</fullName>
    </submittedName>
</protein>
<dbReference type="PANTHER" id="PTHR30547">
    <property type="entry name" value="UNCHARACTERIZED PROTEIN YHCG-RELATED"/>
    <property type="match status" value="1"/>
</dbReference>
<reference evidence="3 4" key="1">
    <citation type="submission" date="2017-10" db="EMBL/GenBank/DDBJ databases">
        <title>Sequencing the genomes of 1000 actinobacteria strains.</title>
        <authorList>
            <person name="Klenk H.-P."/>
        </authorList>
    </citation>
    <scope>NUCLEOTIDE SEQUENCE [LARGE SCALE GENOMIC DNA]</scope>
    <source>
        <strain evidence="3 4">DSM 18966</strain>
    </source>
</reference>
<dbReference type="InterPro" id="IPR011856">
    <property type="entry name" value="tRNA_endonuc-like_dom_sf"/>
</dbReference>
<dbReference type="PANTHER" id="PTHR30547:SF0">
    <property type="entry name" value="BLR8175 PROTEIN"/>
    <property type="match status" value="1"/>
</dbReference>
<dbReference type="RefSeq" id="WP_098453756.1">
    <property type="nucleotide sequence ID" value="NZ_PDJG01000001.1"/>
</dbReference>
<feature type="domain" description="YhcG PDDEXK nuclease" evidence="1">
    <location>
        <begin position="179"/>
        <end position="321"/>
    </location>
</feature>
<dbReference type="Pfam" id="PF17761">
    <property type="entry name" value="DUF1016_N"/>
    <property type="match status" value="1"/>
</dbReference>
<keyword evidence="4" id="KW-1185">Reference proteome</keyword>
<dbReference type="GO" id="GO:0004519">
    <property type="term" value="F:endonuclease activity"/>
    <property type="evidence" value="ECO:0007669"/>
    <property type="project" value="UniProtKB-KW"/>
</dbReference>
<dbReference type="InterPro" id="IPR053148">
    <property type="entry name" value="PD-DEXK-like_domain"/>
</dbReference>
<comment type="caution">
    <text evidence="3">The sequence shown here is derived from an EMBL/GenBank/DDBJ whole genome shotgun (WGS) entry which is preliminary data.</text>
</comment>
<organism evidence="3 4">
    <name type="scientific">Sanguibacter antarcticus</name>
    <dbReference type="NCBI Taxonomy" id="372484"/>
    <lineage>
        <taxon>Bacteria</taxon>
        <taxon>Bacillati</taxon>
        <taxon>Actinomycetota</taxon>
        <taxon>Actinomycetes</taxon>
        <taxon>Micrococcales</taxon>
        <taxon>Sanguibacteraceae</taxon>
        <taxon>Sanguibacter</taxon>
    </lineage>
</organism>
<proteinExistence type="predicted"/>
<sequence>MNTQDEGALELAGYADLLVDLTDRVRQTQFRAARAVNSEVLRLYWSIGRDILDRQQNAGWGSKVVDRLAADLKREFPDQRGWSRRNLLYMRRAAQAWPTETEFVQQAAAQLPWGHLMVILDRLESRDERDWYTARAVQESWSRAVLEHKIKANLRAAIGAAPSNFDSALDSIDSDLARQLVKDPYVFEHLAMVNTRLERDVEQALMDRLQDTLMEFGRGMALVGRQFHLPLGDGEEFIIDLLLFHVEQLRYVVIELKVGPSSPAHVGQLGAYVAAVDGELRRADVHAPTVGILLCTGKGGAAIKYALASTAAPVAVADYQGLPADARAALPSAGELQAVVDAELDHEDRAQQ</sequence>
<dbReference type="InterPro" id="IPR009362">
    <property type="entry name" value="YhcG_C"/>
</dbReference>
<dbReference type="GO" id="GO:0003676">
    <property type="term" value="F:nucleic acid binding"/>
    <property type="evidence" value="ECO:0007669"/>
    <property type="project" value="InterPro"/>
</dbReference>
<gene>
    <name evidence="3" type="ORF">ATL42_0198</name>
</gene>
<name>A0A2A9E0L3_9MICO</name>
<dbReference type="Gene3D" id="3.40.1350.10">
    <property type="match status" value="1"/>
</dbReference>
<evidence type="ECO:0000313" key="4">
    <source>
        <dbReference type="Proteomes" id="UP000225548"/>
    </source>
</evidence>
<evidence type="ECO:0000313" key="3">
    <source>
        <dbReference type="EMBL" id="PFG32374.1"/>
    </source>
</evidence>
<dbReference type="OrthoDB" id="9801263at2"/>
<feature type="domain" description="YhcG N-terminal" evidence="2">
    <location>
        <begin position="21"/>
        <end position="154"/>
    </location>
</feature>